<accession>A0ABQ6N1J3</accession>
<evidence type="ECO:0000313" key="2">
    <source>
        <dbReference type="EMBL" id="GMI37416.1"/>
    </source>
</evidence>
<feature type="region of interest" description="Disordered" evidence="1">
    <location>
        <begin position="54"/>
        <end position="101"/>
    </location>
</feature>
<evidence type="ECO:0000313" key="3">
    <source>
        <dbReference type="Proteomes" id="UP001165060"/>
    </source>
</evidence>
<protein>
    <submittedName>
        <fullName evidence="2">Uncharacterized protein</fullName>
    </submittedName>
</protein>
<comment type="caution">
    <text evidence="2">The sequence shown here is derived from an EMBL/GenBank/DDBJ whole genome shotgun (WGS) entry which is preliminary data.</text>
</comment>
<organism evidence="2 3">
    <name type="scientific">Tetraparma gracilis</name>
    <dbReference type="NCBI Taxonomy" id="2962635"/>
    <lineage>
        <taxon>Eukaryota</taxon>
        <taxon>Sar</taxon>
        <taxon>Stramenopiles</taxon>
        <taxon>Ochrophyta</taxon>
        <taxon>Bolidophyceae</taxon>
        <taxon>Parmales</taxon>
        <taxon>Triparmaceae</taxon>
        <taxon>Tetraparma</taxon>
    </lineage>
</organism>
<dbReference type="Proteomes" id="UP001165060">
    <property type="component" value="Unassembled WGS sequence"/>
</dbReference>
<dbReference type="EMBL" id="BRYB01001974">
    <property type="protein sequence ID" value="GMI37416.1"/>
    <property type="molecule type" value="Genomic_DNA"/>
</dbReference>
<feature type="compositionally biased region" description="Polar residues" evidence="1">
    <location>
        <begin position="59"/>
        <end position="71"/>
    </location>
</feature>
<evidence type="ECO:0000256" key="1">
    <source>
        <dbReference type="SAM" id="MobiDB-lite"/>
    </source>
</evidence>
<keyword evidence="3" id="KW-1185">Reference proteome</keyword>
<gene>
    <name evidence="2" type="ORF">TeGR_g5080</name>
</gene>
<reference evidence="2 3" key="1">
    <citation type="journal article" date="2023" name="Commun. Biol.">
        <title>Genome analysis of Parmales, the sister group of diatoms, reveals the evolutionary specialization of diatoms from phago-mixotrophs to photoautotrophs.</title>
        <authorList>
            <person name="Ban H."/>
            <person name="Sato S."/>
            <person name="Yoshikawa S."/>
            <person name="Yamada K."/>
            <person name="Nakamura Y."/>
            <person name="Ichinomiya M."/>
            <person name="Sato N."/>
            <person name="Blanc-Mathieu R."/>
            <person name="Endo H."/>
            <person name="Kuwata A."/>
            <person name="Ogata H."/>
        </authorList>
    </citation>
    <scope>NUCLEOTIDE SEQUENCE [LARGE SCALE GENOMIC DNA]</scope>
</reference>
<sequence length="234" mass="24544">MNHVPPSLHKAPLASDDLPWTPIFSISPAAPLPASTIAAPLPASTILPPPCSPAVTRPTAVSPTNARSPFSFTAPADPPADPPGLQSALISGMPPGQADQSPVTLLECLEASKVVVVCYTTPPGGPPPTSLKLLRSYLEPAPCDDDKPLSPPAPHRISPATSPPYTSESVARLDSFFGAGAVALSPHVPVDPRLLPTRVLPLLLRPRGSEVVEKEVRYLSCSEMEARMVGWDDK</sequence>
<name>A0ABQ6N1J3_9STRA</name>
<feature type="region of interest" description="Disordered" evidence="1">
    <location>
        <begin position="142"/>
        <end position="165"/>
    </location>
</feature>
<proteinExistence type="predicted"/>